<feature type="region of interest" description="Disordered" evidence="1">
    <location>
        <begin position="97"/>
        <end position="161"/>
    </location>
</feature>
<name>A0ABD3WSF8_SINWO</name>
<reference evidence="2 3" key="1">
    <citation type="submission" date="2024-11" db="EMBL/GenBank/DDBJ databases">
        <title>Chromosome-level genome assembly of the freshwater bivalve Anodonta woodiana.</title>
        <authorList>
            <person name="Chen X."/>
        </authorList>
    </citation>
    <scope>NUCLEOTIDE SEQUENCE [LARGE SCALE GENOMIC DNA]</scope>
    <source>
        <strain evidence="2">MN2024</strain>
        <tissue evidence="2">Gills</tissue>
    </source>
</reference>
<dbReference type="Proteomes" id="UP001634394">
    <property type="component" value="Unassembled WGS sequence"/>
</dbReference>
<feature type="compositionally biased region" description="Basic residues" evidence="1">
    <location>
        <begin position="104"/>
        <end position="119"/>
    </location>
</feature>
<gene>
    <name evidence="2" type="ORF">ACJMK2_034255</name>
</gene>
<evidence type="ECO:0000256" key="1">
    <source>
        <dbReference type="SAM" id="MobiDB-lite"/>
    </source>
</evidence>
<feature type="compositionally biased region" description="Polar residues" evidence="1">
    <location>
        <begin position="134"/>
        <end position="159"/>
    </location>
</feature>
<comment type="caution">
    <text evidence="2">The sequence shown here is derived from an EMBL/GenBank/DDBJ whole genome shotgun (WGS) entry which is preliminary data.</text>
</comment>
<dbReference type="EMBL" id="JBJQND010000005">
    <property type="protein sequence ID" value="KAL3876406.1"/>
    <property type="molecule type" value="Genomic_DNA"/>
</dbReference>
<accession>A0ABD3WSF8</accession>
<evidence type="ECO:0000313" key="2">
    <source>
        <dbReference type="EMBL" id="KAL3876406.1"/>
    </source>
</evidence>
<evidence type="ECO:0000313" key="3">
    <source>
        <dbReference type="Proteomes" id="UP001634394"/>
    </source>
</evidence>
<proteinExistence type="predicted"/>
<keyword evidence="3" id="KW-1185">Reference proteome</keyword>
<dbReference type="AlphaFoldDB" id="A0ABD3WSF8"/>
<dbReference type="PANTHER" id="PTHR35378">
    <property type="entry name" value="UNNAMED PRODUCT"/>
    <property type="match status" value="1"/>
</dbReference>
<protein>
    <submittedName>
        <fullName evidence="2">Uncharacterized protein</fullName>
    </submittedName>
</protein>
<sequence length="189" mass="22011">MKLYPSEIRYSQDSINNVFDNKSTYRYTYIGETLDDLCEGKSNIEDIPTISVVRKNGQWFTLDNRRLWVFRHLERLRKCTKIPVKQSYSIPDEKFTTNNDGKTIKVRGKKGGRWHKKNTPPKSLADDTARCNWSERQTGLQNGQPPSSNQITRQISQPRISPDERITIRDPEEQDTTLHNHNICSCVIL</sequence>
<organism evidence="2 3">
    <name type="scientific">Sinanodonta woodiana</name>
    <name type="common">Chinese pond mussel</name>
    <name type="synonym">Anodonta woodiana</name>
    <dbReference type="NCBI Taxonomy" id="1069815"/>
    <lineage>
        <taxon>Eukaryota</taxon>
        <taxon>Metazoa</taxon>
        <taxon>Spiralia</taxon>
        <taxon>Lophotrochozoa</taxon>
        <taxon>Mollusca</taxon>
        <taxon>Bivalvia</taxon>
        <taxon>Autobranchia</taxon>
        <taxon>Heteroconchia</taxon>
        <taxon>Palaeoheterodonta</taxon>
        <taxon>Unionida</taxon>
        <taxon>Unionoidea</taxon>
        <taxon>Unionidae</taxon>
        <taxon>Unioninae</taxon>
        <taxon>Sinanodonta</taxon>
    </lineage>
</organism>
<dbReference type="PANTHER" id="PTHR35378:SF1">
    <property type="entry name" value="C2H2-TYPE DOMAIN-CONTAINING PROTEIN"/>
    <property type="match status" value="1"/>
</dbReference>